<dbReference type="GO" id="GO:0003735">
    <property type="term" value="F:structural constituent of ribosome"/>
    <property type="evidence" value="ECO:0007669"/>
    <property type="project" value="InterPro"/>
</dbReference>
<feature type="zinc finger region" description="C4-type" evidence="11">
    <location>
        <begin position="20"/>
        <end position="38"/>
    </location>
</feature>
<comment type="similarity">
    <text evidence="2 11 12">Belongs to the eukaryotic ribosomal protein eL37 family.</text>
</comment>
<comment type="cofactor">
    <cofactor evidence="11">
        <name>Zn(2+)</name>
        <dbReference type="ChEBI" id="CHEBI:29105"/>
    </cofactor>
    <text evidence="11">Binds 1 zinc ion per subunit.</text>
</comment>
<feature type="binding site" evidence="11">
    <location>
        <position position="23"/>
    </location>
    <ligand>
        <name>Zn(2+)</name>
        <dbReference type="ChEBI" id="CHEBI:29105"/>
    </ligand>
</feature>
<dbReference type="InterPro" id="IPR018267">
    <property type="entry name" value="Ribosomal_eL37_CS"/>
</dbReference>
<evidence type="ECO:0000256" key="7">
    <source>
        <dbReference type="ARBA" id="ARBA00022884"/>
    </source>
</evidence>
<dbReference type="GO" id="GO:0006412">
    <property type="term" value="P:translation"/>
    <property type="evidence" value="ECO:0007669"/>
    <property type="project" value="UniProtKB-UniRule"/>
</dbReference>
<evidence type="ECO:0000256" key="9">
    <source>
        <dbReference type="ARBA" id="ARBA00023274"/>
    </source>
</evidence>
<dbReference type="InterPro" id="IPR001569">
    <property type="entry name" value="Ribosomal_eL37"/>
</dbReference>
<dbReference type="OrthoDB" id="5619at2157"/>
<keyword evidence="6 11" id="KW-0862">Zinc</keyword>
<evidence type="ECO:0000256" key="3">
    <source>
        <dbReference type="ARBA" id="ARBA00022723"/>
    </source>
</evidence>
<dbReference type="Proteomes" id="UP000050320">
    <property type="component" value="Unassembled WGS sequence"/>
</dbReference>
<dbReference type="GeneID" id="84222235"/>
<evidence type="ECO:0000256" key="12">
    <source>
        <dbReference type="RuleBase" id="RU000576"/>
    </source>
</evidence>
<dbReference type="Pfam" id="PF01907">
    <property type="entry name" value="Ribosomal_L37e"/>
    <property type="match status" value="1"/>
</dbReference>
<dbReference type="SUPFAM" id="SSF57829">
    <property type="entry name" value="Zn-binding ribosomal proteins"/>
    <property type="match status" value="1"/>
</dbReference>
<keyword evidence="14" id="KW-1185">Reference proteome</keyword>
<keyword evidence="7 11" id="KW-0694">RNA-binding</keyword>
<dbReference type="PANTHER" id="PTHR10768">
    <property type="entry name" value="60S RIBOSOMAL PROTEIN L37"/>
    <property type="match status" value="1"/>
</dbReference>
<dbReference type="InterPro" id="IPR011332">
    <property type="entry name" value="Ribosomal_zn-bd"/>
</dbReference>
<reference evidence="13 14" key="1">
    <citation type="submission" date="2015-09" db="EMBL/GenBank/DDBJ databases">
        <title>Heavy metals and arsenic resistance mechanisms in polyextremophilic archaea of the family Ferroplasmaceae.</title>
        <authorList>
            <person name="Bulaev A.G."/>
            <person name="Kanygina A.V."/>
        </authorList>
    </citation>
    <scope>NUCLEOTIDE SEQUENCE [LARGE SCALE GENOMIC DNA]</scope>
    <source>
        <strain evidence="13 14">VT</strain>
    </source>
</reference>
<gene>
    <name evidence="11 13" type="primary">rpl37e</name>
    <name evidence="13" type="ORF">AOG54_00230</name>
</gene>
<keyword evidence="3 11" id="KW-0479">Metal-binding</keyword>
<dbReference type="PROSITE" id="PS01077">
    <property type="entry name" value="RIBOSOMAL_L37E"/>
    <property type="match status" value="1"/>
</dbReference>
<evidence type="ECO:0000256" key="5">
    <source>
        <dbReference type="ARBA" id="ARBA00022771"/>
    </source>
</evidence>
<sequence length="54" mass="6360">MSNGTAAMGKMNNKKMHIRCRRCGHNSYNIRQKRCSYCGFPSPRIRHYNWAKAK</sequence>
<feature type="binding site" evidence="11">
    <location>
        <position position="20"/>
    </location>
    <ligand>
        <name>Zn(2+)</name>
        <dbReference type="ChEBI" id="CHEBI:29105"/>
    </ligand>
</feature>
<comment type="function">
    <text evidence="1 11">Binds to the 23S rRNA.</text>
</comment>
<dbReference type="NCBIfam" id="NF003214">
    <property type="entry name" value="PRK04179.1"/>
    <property type="match status" value="1"/>
</dbReference>
<proteinExistence type="inferred from homology"/>
<comment type="caution">
    <text evidence="13">The sequence shown here is derived from an EMBL/GenBank/DDBJ whole genome shotgun (WGS) entry which is preliminary data.</text>
</comment>
<evidence type="ECO:0000256" key="8">
    <source>
        <dbReference type="ARBA" id="ARBA00022980"/>
    </source>
</evidence>
<dbReference type="GO" id="GO:0022625">
    <property type="term" value="C:cytosolic large ribosomal subunit"/>
    <property type="evidence" value="ECO:0007669"/>
    <property type="project" value="TreeGrafter"/>
</dbReference>
<dbReference type="EMBL" id="LKBG01000001">
    <property type="protein sequence ID" value="KQB36741.1"/>
    <property type="molecule type" value="Genomic_DNA"/>
</dbReference>
<evidence type="ECO:0000256" key="4">
    <source>
        <dbReference type="ARBA" id="ARBA00022730"/>
    </source>
</evidence>
<keyword evidence="4 11" id="KW-0699">rRNA-binding</keyword>
<dbReference type="PANTHER" id="PTHR10768:SF0">
    <property type="entry name" value="RIBOSOMAL PROTEIN L37"/>
    <property type="match status" value="1"/>
</dbReference>
<keyword evidence="8 11" id="KW-0689">Ribosomal protein</keyword>
<evidence type="ECO:0000256" key="10">
    <source>
        <dbReference type="ARBA" id="ARBA00035225"/>
    </source>
</evidence>
<keyword evidence="5 11" id="KW-0863">Zinc-finger</keyword>
<evidence type="ECO:0000313" key="13">
    <source>
        <dbReference type="EMBL" id="KQB36741.1"/>
    </source>
</evidence>
<dbReference type="GO" id="GO:0008270">
    <property type="term" value="F:zinc ion binding"/>
    <property type="evidence" value="ECO:0007669"/>
    <property type="project" value="UniProtKB-UniRule"/>
</dbReference>
<dbReference type="InterPro" id="IPR011331">
    <property type="entry name" value="Ribosomal_eL37/eL43"/>
</dbReference>
<name>A0A0Q0VS94_9ARCH</name>
<dbReference type="HAMAP" id="MF_00547">
    <property type="entry name" value="Ribosomal_eL37"/>
    <property type="match status" value="1"/>
</dbReference>
<keyword evidence="9 11" id="KW-0687">Ribonucleoprotein</keyword>
<dbReference type="AlphaFoldDB" id="A0A0Q0VS94"/>
<feature type="binding site" evidence="11">
    <location>
        <position position="35"/>
    </location>
    <ligand>
        <name>Zn(2+)</name>
        <dbReference type="ChEBI" id="CHEBI:29105"/>
    </ligand>
</feature>
<dbReference type="Gene3D" id="2.20.25.30">
    <property type="match status" value="1"/>
</dbReference>
<evidence type="ECO:0000313" key="14">
    <source>
        <dbReference type="Proteomes" id="UP000050320"/>
    </source>
</evidence>
<evidence type="ECO:0000256" key="1">
    <source>
        <dbReference type="ARBA" id="ARBA00003058"/>
    </source>
</evidence>
<comment type="function">
    <text evidence="12">Component of the large ribosomal subunit. The ribosome is a large ribonucleoprotein complex responsible for the synthesis of proteins in the cell.</text>
</comment>
<dbReference type="GO" id="GO:0019843">
    <property type="term" value="F:rRNA binding"/>
    <property type="evidence" value="ECO:0007669"/>
    <property type="project" value="UniProtKB-KW"/>
</dbReference>
<accession>A0A0Q0VS94</accession>
<feature type="binding site" evidence="11">
    <location>
        <position position="38"/>
    </location>
    <ligand>
        <name>Zn(2+)</name>
        <dbReference type="ChEBI" id="CHEBI:29105"/>
    </ligand>
</feature>
<protein>
    <recommendedName>
        <fullName evidence="10 11">Large ribosomal subunit protein eL37</fullName>
    </recommendedName>
</protein>
<evidence type="ECO:0000256" key="2">
    <source>
        <dbReference type="ARBA" id="ARBA00009805"/>
    </source>
</evidence>
<evidence type="ECO:0000256" key="11">
    <source>
        <dbReference type="HAMAP-Rule" id="MF_00547"/>
    </source>
</evidence>
<organism evidence="13 14">
    <name type="scientific">Acidiplasma aeolicum</name>
    <dbReference type="NCBI Taxonomy" id="507754"/>
    <lineage>
        <taxon>Archaea</taxon>
        <taxon>Methanobacteriati</taxon>
        <taxon>Thermoplasmatota</taxon>
        <taxon>Thermoplasmata</taxon>
        <taxon>Thermoplasmatales</taxon>
        <taxon>Ferroplasmaceae</taxon>
        <taxon>Acidiplasma</taxon>
    </lineage>
</organism>
<evidence type="ECO:0000256" key="6">
    <source>
        <dbReference type="ARBA" id="ARBA00022833"/>
    </source>
</evidence>
<dbReference type="RefSeq" id="WP_048101744.1">
    <property type="nucleotide sequence ID" value="NZ_JBBYJF010000003.1"/>
</dbReference>